<dbReference type="PRINTS" id="PR00413">
    <property type="entry name" value="HADHALOGNASE"/>
</dbReference>
<dbReference type="PANTHER" id="PTHR18901">
    <property type="entry name" value="2-DEOXYGLUCOSE-6-PHOSPHATE PHOSPHATASE 2"/>
    <property type="match status" value="1"/>
</dbReference>
<comment type="caution">
    <text evidence="1">The sequence shown here is derived from an EMBL/GenBank/DDBJ whole genome shotgun (WGS) entry which is preliminary data.</text>
</comment>
<dbReference type="NCBIfam" id="TIGR01509">
    <property type="entry name" value="HAD-SF-IA-v3"/>
    <property type="match status" value="1"/>
</dbReference>
<dbReference type="Gene3D" id="3.40.50.1000">
    <property type="entry name" value="HAD superfamily/HAD-like"/>
    <property type="match status" value="1"/>
</dbReference>
<dbReference type="InterPro" id="IPR023214">
    <property type="entry name" value="HAD_sf"/>
</dbReference>
<sequence>MKLSAVIFDLDGTVVADEDEYGEAFARVLKKLGVIVDSEYPHVGGIGVRENWPIFIKKYNIKTDKTIEELTLLTQQEYKKLIPKVTLKDGFIEFVTALRESEILVALATSNTWDIVENIFDYLHIEKYFDSVTTGEEVSFKKPEPDIFLVALDKMGIEPERCLVFEDSESGIEAAKGAGMKVIGIYRDNKHLKTLNNADLLKDSFDKISLEEISNL</sequence>
<dbReference type="Gene3D" id="1.10.150.240">
    <property type="entry name" value="Putative phosphatase, domain 2"/>
    <property type="match status" value="1"/>
</dbReference>
<dbReference type="GO" id="GO:0016787">
    <property type="term" value="F:hydrolase activity"/>
    <property type="evidence" value="ECO:0007669"/>
    <property type="project" value="UniProtKB-KW"/>
</dbReference>
<dbReference type="InterPro" id="IPR023198">
    <property type="entry name" value="PGP-like_dom2"/>
</dbReference>
<dbReference type="SFLD" id="SFLDG01135">
    <property type="entry name" value="C1.5.6:_HAD__Beta-PGM__Phospha"/>
    <property type="match status" value="1"/>
</dbReference>
<dbReference type="Pfam" id="PF13419">
    <property type="entry name" value="HAD_2"/>
    <property type="match status" value="1"/>
</dbReference>
<name>A0A0G0Q081_9BACT</name>
<proteinExistence type="predicted"/>
<evidence type="ECO:0000313" key="2">
    <source>
        <dbReference type="Proteomes" id="UP000034793"/>
    </source>
</evidence>
<dbReference type="InterPro" id="IPR041492">
    <property type="entry name" value="HAD_2"/>
</dbReference>
<dbReference type="SFLD" id="SFLDS00003">
    <property type="entry name" value="Haloacid_Dehalogenase"/>
    <property type="match status" value="1"/>
</dbReference>
<dbReference type="SFLD" id="SFLDG01129">
    <property type="entry name" value="C1.5:_HAD__Beta-PGM__Phosphata"/>
    <property type="match status" value="1"/>
</dbReference>
<dbReference type="Proteomes" id="UP000034793">
    <property type="component" value="Unassembled WGS sequence"/>
</dbReference>
<dbReference type="InterPro" id="IPR006439">
    <property type="entry name" value="HAD-SF_hydro_IA"/>
</dbReference>
<dbReference type="PROSITE" id="PS01228">
    <property type="entry name" value="COF_1"/>
    <property type="match status" value="1"/>
</dbReference>
<dbReference type="PANTHER" id="PTHR18901:SF38">
    <property type="entry name" value="PSEUDOURIDINE-5'-PHOSPHATASE"/>
    <property type="match status" value="1"/>
</dbReference>
<protein>
    <submittedName>
        <fullName evidence="1">HAD-superfamily hydrolase, subfamily IA, variant 3</fullName>
    </submittedName>
</protein>
<dbReference type="NCBIfam" id="TIGR01549">
    <property type="entry name" value="HAD-SF-IA-v1"/>
    <property type="match status" value="1"/>
</dbReference>
<dbReference type="InterPro" id="IPR036412">
    <property type="entry name" value="HAD-like_sf"/>
</dbReference>
<dbReference type="AlphaFoldDB" id="A0A0G0Q081"/>
<accession>A0A0G0Q081</accession>
<dbReference type="SUPFAM" id="SSF56784">
    <property type="entry name" value="HAD-like"/>
    <property type="match status" value="1"/>
</dbReference>
<gene>
    <name evidence="1" type="ORF">UT61_C0002G0025</name>
</gene>
<evidence type="ECO:0000313" key="1">
    <source>
        <dbReference type="EMBL" id="KKR30781.1"/>
    </source>
</evidence>
<dbReference type="EMBL" id="LBXL01000002">
    <property type="protein sequence ID" value="KKR30781.1"/>
    <property type="molecule type" value="Genomic_DNA"/>
</dbReference>
<reference evidence="1 2" key="1">
    <citation type="journal article" date="2015" name="Nature">
        <title>rRNA introns, odd ribosomes, and small enigmatic genomes across a large radiation of phyla.</title>
        <authorList>
            <person name="Brown C.T."/>
            <person name="Hug L.A."/>
            <person name="Thomas B.C."/>
            <person name="Sharon I."/>
            <person name="Castelle C.J."/>
            <person name="Singh A."/>
            <person name="Wilkins M.J."/>
            <person name="Williams K.H."/>
            <person name="Banfield J.F."/>
        </authorList>
    </citation>
    <scope>NUCLEOTIDE SEQUENCE [LARGE SCALE GENOMIC DNA]</scope>
</reference>
<dbReference type="CDD" id="cd07505">
    <property type="entry name" value="HAD_BPGM-like"/>
    <property type="match status" value="1"/>
</dbReference>
<organism evidence="1 2">
    <name type="scientific">Candidatus Woesebacteria bacterium GW2011_GWA1_39_8</name>
    <dbReference type="NCBI Taxonomy" id="1618552"/>
    <lineage>
        <taxon>Bacteria</taxon>
        <taxon>Candidatus Woeseibacteriota</taxon>
    </lineage>
</organism>
<keyword evidence="1" id="KW-0378">Hydrolase</keyword>